<evidence type="ECO:0000313" key="1">
    <source>
        <dbReference type="EMBL" id="CAK7925599.1"/>
    </source>
</evidence>
<organism evidence="1 2">
    <name type="scientific">Peronospora matthiolae</name>
    <dbReference type="NCBI Taxonomy" id="2874970"/>
    <lineage>
        <taxon>Eukaryota</taxon>
        <taxon>Sar</taxon>
        <taxon>Stramenopiles</taxon>
        <taxon>Oomycota</taxon>
        <taxon>Peronosporomycetes</taxon>
        <taxon>Peronosporales</taxon>
        <taxon>Peronosporaceae</taxon>
        <taxon>Peronospora</taxon>
    </lineage>
</organism>
<evidence type="ECO:0008006" key="3">
    <source>
        <dbReference type="Google" id="ProtNLM"/>
    </source>
</evidence>
<protein>
    <recommendedName>
        <fullName evidence="3">Polyketide synthase</fullName>
    </recommendedName>
</protein>
<reference evidence="1" key="1">
    <citation type="submission" date="2024-01" db="EMBL/GenBank/DDBJ databases">
        <authorList>
            <person name="Webb A."/>
        </authorList>
    </citation>
    <scope>NUCLEOTIDE SEQUENCE</scope>
    <source>
        <strain evidence="1">Pm1</strain>
    </source>
</reference>
<proteinExistence type="predicted"/>
<dbReference type="Proteomes" id="UP001162060">
    <property type="component" value="Unassembled WGS sequence"/>
</dbReference>
<dbReference type="AlphaFoldDB" id="A0AAV1TTA6"/>
<gene>
    <name evidence="1" type="ORF">PM001_LOCUS10749</name>
</gene>
<comment type="caution">
    <text evidence="1">The sequence shown here is derived from an EMBL/GenBank/DDBJ whole genome shotgun (WGS) entry which is preliminary data.</text>
</comment>
<dbReference type="EMBL" id="CAKLBY020000087">
    <property type="protein sequence ID" value="CAK7925599.1"/>
    <property type="molecule type" value="Genomic_DNA"/>
</dbReference>
<accession>A0AAV1TTA6</accession>
<evidence type="ECO:0000313" key="2">
    <source>
        <dbReference type="Proteomes" id="UP001162060"/>
    </source>
</evidence>
<name>A0AAV1TTA6_9STRA</name>
<sequence length="80" mass="9011">MGSELHYGLQRGALCAVDTIQRAVFRERTGSCLRTPWMRQIVWRSTQVSCVHPLLHLLLPVDKTNDLANRSTAFVASMAK</sequence>